<dbReference type="PANTHER" id="PTHR48079:SF6">
    <property type="entry name" value="NAD(P)-BINDING DOMAIN-CONTAINING PROTEIN-RELATED"/>
    <property type="match status" value="1"/>
</dbReference>
<feature type="domain" description="NAD-dependent epimerase/dehydratase" evidence="1">
    <location>
        <begin position="3"/>
        <end position="229"/>
    </location>
</feature>
<gene>
    <name evidence="2" type="ORF">R1sor_016330</name>
</gene>
<dbReference type="Gene3D" id="3.40.50.720">
    <property type="entry name" value="NAD(P)-binding Rossmann-like Domain"/>
    <property type="match status" value="1"/>
</dbReference>
<accession>A0ABD3HGP9</accession>
<keyword evidence="3" id="KW-1185">Reference proteome</keyword>
<reference evidence="2 3" key="1">
    <citation type="submission" date="2024-09" db="EMBL/GenBank/DDBJ databases">
        <title>Chromosome-scale assembly of Riccia sorocarpa.</title>
        <authorList>
            <person name="Paukszto L."/>
        </authorList>
    </citation>
    <scope>NUCLEOTIDE SEQUENCE [LARGE SCALE GENOMIC DNA]</scope>
    <source>
        <strain evidence="2">LP-2024</strain>
        <tissue evidence="2">Aerial parts of the thallus</tissue>
    </source>
</reference>
<dbReference type="InterPro" id="IPR001509">
    <property type="entry name" value="Epimerase_deHydtase"/>
</dbReference>
<sequence>MKVLVTGGTGYLGGRIVLALVHASYEVRALVRKTSNVKDIPEQVELAYGDVRDLQSLIAAFEGCDAVIHTGAMVSSWSPTPSLYYKVNVEGLKNVIEALKHAPSVKKLIYTSSYFAVGPTGDQPVDESQVHPGKDFTSEYERSKYLADIVARDAAKEGVPIVMLYPGTIYGPGKLTAGNIVAELLIERFNGRIPGYSGPGEDRNPFCHVDDVAYGHVAALDRGRTGERYFLCGEALAINDALNFAADFTNTSKPRFTIPLWVMAASGHAMVFFARLFKFTPVITPEAVAVMRKKWVYSSEKARQELGYESRPFREGLAEVVIWLKDLSLIKY</sequence>
<proteinExistence type="predicted"/>
<dbReference type="PANTHER" id="PTHR48079">
    <property type="entry name" value="PROTEIN YEEZ"/>
    <property type="match status" value="1"/>
</dbReference>
<evidence type="ECO:0000313" key="3">
    <source>
        <dbReference type="Proteomes" id="UP001633002"/>
    </source>
</evidence>
<protein>
    <recommendedName>
        <fullName evidence="1">NAD-dependent epimerase/dehydratase domain-containing protein</fullName>
    </recommendedName>
</protein>
<dbReference type="Pfam" id="PF01370">
    <property type="entry name" value="Epimerase"/>
    <property type="match status" value="1"/>
</dbReference>
<organism evidence="2 3">
    <name type="scientific">Riccia sorocarpa</name>
    <dbReference type="NCBI Taxonomy" id="122646"/>
    <lineage>
        <taxon>Eukaryota</taxon>
        <taxon>Viridiplantae</taxon>
        <taxon>Streptophyta</taxon>
        <taxon>Embryophyta</taxon>
        <taxon>Marchantiophyta</taxon>
        <taxon>Marchantiopsida</taxon>
        <taxon>Marchantiidae</taxon>
        <taxon>Marchantiales</taxon>
        <taxon>Ricciaceae</taxon>
        <taxon>Riccia</taxon>
    </lineage>
</organism>
<name>A0ABD3HGP9_9MARC</name>
<evidence type="ECO:0000259" key="1">
    <source>
        <dbReference type="Pfam" id="PF01370"/>
    </source>
</evidence>
<dbReference type="AlphaFoldDB" id="A0ABD3HGP9"/>
<dbReference type="Proteomes" id="UP001633002">
    <property type="component" value="Unassembled WGS sequence"/>
</dbReference>
<comment type="caution">
    <text evidence="2">The sequence shown here is derived from an EMBL/GenBank/DDBJ whole genome shotgun (WGS) entry which is preliminary data.</text>
</comment>
<dbReference type="EMBL" id="JBJQOH010000004">
    <property type="protein sequence ID" value="KAL3690021.1"/>
    <property type="molecule type" value="Genomic_DNA"/>
</dbReference>
<dbReference type="InterPro" id="IPR036291">
    <property type="entry name" value="NAD(P)-bd_dom_sf"/>
</dbReference>
<dbReference type="SUPFAM" id="SSF51735">
    <property type="entry name" value="NAD(P)-binding Rossmann-fold domains"/>
    <property type="match status" value="1"/>
</dbReference>
<dbReference type="FunFam" id="3.40.50.720:FF:000425">
    <property type="entry name" value="NAD(P)-binding Rossmann-fold superfamily protein"/>
    <property type="match status" value="1"/>
</dbReference>
<dbReference type="InterPro" id="IPR051783">
    <property type="entry name" value="NAD(P)-dependent_oxidoreduct"/>
</dbReference>
<evidence type="ECO:0000313" key="2">
    <source>
        <dbReference type="EMBL" id="KAL3690021.1"/>
    </source>
</evidence>